<proteinExistence type="predicted"/>
<dbReference type="Proteomes" id="UP000435112">
    <property type="component" value="Unassembled WGS sequence"/>
</dbReference>
<dbReference type="EMBL" id="QXFV01002197">
    <property type="protein sequence ID" value="KAE8991326.1"/>
    <property type="molecule type" value="Genomic_DNA"/>
</dbReference>
<comment type="caution">
    <text evidence="3">The sequence shown here is derived from an EMBL/GenBank/DDBJ whole genome shotgun (WGS) entry which is preliminary data.</text>
</comment>
<evidence type="ECO:0000313" key="4">
    <source>
        <dbReference type="Proteomes" id="UP000429607"/>
    </source>
</evidence>
<evidence type="ECO:0000313" key="5">
    <source>
        <dbReference type="Proteomes" id="UP000434957"/>
    </source>
</evidence>
<evidence type="ECO:0008006" key="7">
    <source>
        <dbReference type="Google" id="ProtNLM"/>
    </source>
</evidence>
<accession>A0A6A4D9X0</accession>
<organism evidence="3 5">
    <name type="scientific">Phytophthora rubi</name>
    <dbReference type="NCBI Taxonomy" id="129364"/>
    <lineage>
        <taxon>Eukaryota</taxon>
        <taxon>Sar</taxon>
        <taxon>Stramenopiles</taxon>
        <taxon>Oomycota</taxon>
        <taxon>Peronosporomycetes</taxon>
        <taxon>Peronosporales</taxon>
        <taxon>Peronosporaceae</taxon>
        <taxon>Phytophthora</taxon>
    </lineage>
</organism>
<sequence>MGFLVKEITEPTDVSSDVQRGTLVEFHQRLGHLNYDAVERIARDPSSGIELTDRRRVNCLTCA</sequence>
<evidence type="ECO:0000313" key="2">
    <source>
        <dbReference type="EMBL" id="KAE8991326.1"/>
    </source>
</evidence>
<dbReference type="Proteomes" id="UP000434957">
    <property type="component" value="Unassembled WGS sequence"/>
</dbReference>
<reference evidence="3 5" key="1">
    <citation type="submission" date="2018-08" db="EMBL/GenBank/DDBJ databases">
        <title>Genomic investigation of the strawberry pathogen Phytophthora fragariae indicates pathogenicity is determined by transcriptional variation in three key races.</title>
        <authorList>
            <person name="Adams T.M."/>
            <person name="Armitage A.D."/>
            <person name="Sobczyk M.K."/>
            <person name="Bates H.J."/>
            <person name="Dunwell J.M."/>
            <person name="Nellist C.F."/>
            <person name="Harrison R.J."/>
        </authorList>
    </citation>
    <scope>NUCLEOTIDE SEQUENCE [LARGE SCALE GENOMIC DNA]</scope>
    <source>
        <strain evidence="2 4">SCRP249</strain>
        <strain evidence="1 6">SCRP324</strain>
        <strain evidence="3 5">SCRP333</strain>
    </source>
</reference>
<gene>
    <name evidence="2" type="ORF">PR001_g21256</name>
    <name evidence="1" type="ORF">PR002_g24640</name>
    <name evidence="3" type="ORF">PR003_g21831</name>
</gene>
<dbReference type="EMBL" id="QXFT01002091">
    <property type="protein sequence ID" value="KAE9304103.1"/>
    <property type="molecule type" value="Genomic_DNA"/>
</dbReference>
<evidence type="ECO:0000313" key="3">
    <source>
        <dbReference type="EMBL" id="KAE9304103.1"/>
    </source>
</evidence>
<dbReference type="OrthoDB" id="94035at2759"/>
<dbReference type="Proteomes" id="UP000429607">
    <property type="component" value="Unassembled WGS sequence"/>
</dbReference>
<evidence type="ECO:0000313" key="1">
    <source>
        <dbReference type="EMBL" id="KAE8978691.1"/>
    </source>
</evidence>
<evidence type="ECO:0000313" key="6">
    <source>
        <dbReference type="Proteomes" id="UP000435112"/>
    </source>
</evidence>
<name>A0A6A4D9X0_9STRA</name>
<dbReference type="AlphaFoldDB" id="A0A6A4D9X0"/>
<protein>
    <recommendedName>
        <fullName evidence="7">GAG-pre-integrase domain-containing protein</fullName>
    </recommendedName>
</protein>
<dbReference type="EMBL" id="QXFU01003067">
    <property type="protein sequence ID" value="KAE8978691.1"/>
    <property type="molecule type" value="Genomic_DNA"/>
</dbReference>
<keyword evidence="5" id="KW-1185">Reference proteome</keyword>